<accession>A0ACD4NLU2</accession>
<keyword evidence="2" id="KW-1185">Reference proteome</keyword>
<name>A0ACD4NLU2_9HYPH</name>
<keyword evidence="1" id="KW-0378">Hydrolase</keyword>
<protein>
    <submittedName>
        <fullName evidence="1">Cysteine hydrolase</fullName>
    </submittedName>
</protein>
<evidence type="ECO:0000313" key="2">
    <source>
        <dbReference type="Proteomes" id="UP001163223"/>
    </source>
</evidence>
<proteinExistence type="predicted"/>
<dbReference type="Proteomes" id="UP001163223">
    <property type="component" value="Chromosome"/>
</dbReference>
<sequence>MAESDPSQALAFLRRPAVHLCIDMQRMFGEDTEWKTPWMTRVLPVVERLCAHRPADTVFTRFMPPERPDAAEGAWSAYFGRWRDFCRDRIDPGLLDLMPPLQRFTPPAEVVNKPAYSPFESSPLDEILKRRGAETLIVSGAETDVCVLSAIMSAIDRGYYVVVARDALCSSADETHDALMKLYEDRFGQQLALTNSEAILAMWRD</sequence>
<reference evidence="1" key="1">
    <citation type="submission" date="2022-11" db="EMBL/GenBank/DDBJ databases">
        <title>beta-Carotene-producing bacterium, Jeongeuplla avenae sp. nov., alleviates the salt stress of Arabidopsis seedlings.</title>
        <authorList>
            <person name="Jiang L."/>
            <person name="Lee J."/>
        </authorList>
    </citation>
    <scope>NUCLEOTIDE SEQUENCE</scope>
    <source>
        <strain evidence="1">DY_R2A_6</strain>
    </source>
</reference>
<organism evidence="1 2">
    <name type="scientific">Antarcticirhabdus aurantiaca</name>
    <dbReference type="NCBI Taxonomy" id="2606717"/>
    <lineage>
        <taxon>Bacteria</taxon>
        <taxon>Pseudomonadati</taxon>
        <taxon>Pseudomonadota</taxon>
        <taxon>Alphaproteobacteria</taxon>
        <taxon>Hyphomicrobiales</taxon>
        <taxon>Aurantimonadaceae</taxon>
        <taxon>Antarcticirhabdus</taxon>
    </lineage>
</organism>
<gene>
    <name evidence="1" type="ORF">OXU80_23500</name>
</gene>
<dbReference type="EMBL" id="CP113520">
    <property type="protein sequence ID" value="WAJ27776.1"/>
    <property type="molecule type" value="Genomic_DNA"/>
</dbReference>
<evidence type="ECO:0000313" key="1">
    <source>
        <dbReference type="EMBL" id="WAJ27776.1"/>
    </source>
</evidence>